<dbReference type="Gene3D" id="1.25.40.480">
    <property type="match status" value="1"/>
</dbReference>
<accession>A0AA85IP97</accession>
<reference evidence="1" key="1">
    <citation type="submission" date="2022-06" db="EMBL/GenBank/DDBJ databases">
        <authorList>
            <person name="Berger JAMES D."/>
            <person name="Berger JAMES D."/>
        </authorList>
    </citation>
    <scope>NUCLEOTIDE SEQUENCE [LARGE SCALE GENOMIC DNA]</scope>
</reference>
<protein>
    <submittedName>
        <fullName evidence="2 3">Uncharacterized protein</fullName>
    </submittedName>
</protein>
<evidence type="ECO:0000313" key="3">
    <source>
        <dbReference type="WBParaSite" id="TREG1_101980.2"/>
    </source>
</evidence>
<evidence type="ECO:0000313" key="1">
    <source>
        <dbReference type="Proteomes" id="UP000050795"/>
    </source>
</evidence>
<proteinExistence type="predicted"/>
<dbReference type="WBParaSite" id="TREG1_101980.2">
    <property type="protein sequence ID" value="TREG1_101980.2"/>
    <property type="gene ID" value="TREG1_101980"/>
</dbReference>
<dbReference type="AlphaFoldDB" id="A0AA85IP97"/>
<dbReference type="Proteomes" id="UP000050795">
    <property type="component" value="Unassembled WGS sequence"/>
</dbReference>
<sequence>MGNRCICAHSPTLIWLLIQFPKRDGLWRSLQYEPVMSERLQQCIPGLAGHPWLSDACARFAEIAQRSVIPLENIDAVPRETKINECKDEVDCINLKAFHQIFHQFFIDLLLNSACQPDWPNEPINIDRINFHECQLELTKHFHGVDESSLFNIMENLQKLLHKNELTSIQNFFLHLFTLVFFVSYVQHCQKLPPKNFVLSTFELHKNPVTSHIFYDSLLPILLSIPNHRHSEYILHLLKNSTLSDRYTLLSKLCLLECEWPTDSYPVLEFLFSTCLTHLWSLPGVSAKQLFVQFVNKFNSETQRDTDLKKSVKFTNMLVKFLRNYSNNQLSLPFPEESKTILKQLANENSTFLQNTLMNLVC</sequence>
<dbReference type="WBParaSite" id="TREG1_101980.1">
    <property type="protein sequence ID" value="TREG1_101980.1"/>
    <property type="gene ID" value="TREG1_101980"/>
</dbReference>
<name>A0AA85IP97_TRIRE</name>
<organism evidence="1 2">
    <name type="scientific">Trichobilharzia regenti</name>
    <name type="common">Nasal bird schistosome</name>
    <dbReference type="NCBI Taxonomy" id="157069"/>
    <lineage>
        <taxon>Eukaryota</taxon>
        <taxon>Metazoa</taxon>
        <taxon>Spiralia</taxon>
        <taxon>Lophotrochozoa</taxon>
        <taxon>Platyhelminthes</taxon>
        <taxon>Trematoda</taxon>
        <taxon>Digenea</taxon>
        <taxon>Strigeidida</taxon>
        <taxon>Schistosomatoidea</taxon>
        <taxon>Schistosomatidae</taxon>
        <taxon>Trichobilharzia</taxon>
    </lineage>
</organism>
<keyword evidence="1" id="KW-1185">Reference proteome</keyword>
<evidence type="ECO:0000313" key="2">
    <source>
        <dbReference type="WBParaSite" id="TREG1_101980.1"/>
    </source>
</evidence>
<reference evidence="2 3" key="2">
    <citation type="submission" date="2023-11" db="UniProtKB">
        <authorList>
            <consortium name="WormBaseParasite"/>
        </authorList>
    </citation>
    <scope>IDENTIFICATION</scope>
</reference>